<dbReference type="InParanoid" id="B2A8P7"/>
<evidence type="ECO:0000259" key="4">
    <source>
        <dbReference type="PROSITE" id="PS51900"/>
    </source>
</evidence>
<proteinExistence type="predicted"/>
<feature type="domain" description="Core-binding (CB)" evidence="4">
    <location>
        <begin position="29"/>
        <end position="126"/>
    </location>
</feature>
<evidence type="ECO:0000256" key="2">
    <source>
        <dbReference type="ARBA" id="ARBA00023172"/>
    </source>
</evidence>
<dbReference type="GO" id="GO:0006310">
    <property type="term" value="P:DNA recombination"/>
    <property type="evidence" value="ECO:0007669"/>
    <property type="project" value="UniProtKB-KW"/>
</dbReference>
<keyword evidence="2" id="KW-0233">DNA recombination</keyword>
<gene>
    <name evidence="5" type="ordered locus">Nther_2951</name>
</gene>
<keyword evidence="6" id="KW-1185">Reference proteome</keyword>
<evidence type="ECO:0000313" key="6">
    <source>
        <dbReference type="Proteomes" id="UP000001683"/>
    </source>
</evidence>
<dbReference type="InterPro" id="IPR044068">
    <property type="entry name" value="CB"/>
</dbReference>
<dbReference type="RefSeq" id="WP_012451952.1">
    <property type="nucleotide sequence ID" value="NC_010724.1"/>
</dbReference>
<dbReference type="PROSITE" id="PS51900">
    <property type="entry name" value="CB"/>
    <property type="match status" value="1"/>
</dbReference>
<name>B2A8P7_NATTJ</name>
<reference evidence="5 6" key="2">
    <citation type="journal article" date="2011" name="J. Bacteriol.">
        <title>Complete genome sequence of the anaerobic, halophilic alkalithermophile Natranaerobius thermophilus JW/NM-WN-LF.</title>
        <authorList>
            <person name="Zhao B."/>
            <person name="Mesbah N.M."/>
            <person name="Dalin E."/>
            <person name="Goodwin L."/>
            <person name="Nolan M."/>
            <person name="Pitluck S."/>
            <person name="Chertkov O."/>
            <person name="Brettin T.S."/>
            <person name="Han J."/>
            <person name="Larimer F.W."/>
            <person name="Land M.L."/>
            <person name="Hauser L."/>
            <person name="Kyrpides N."/>
            <person name="Wiegel J."/>
        </authorList>
    </citation>
    <scope>NUCLEOTIDE SEQUENCE [LARGE SCALE GENOMIC DNA]</scope>
    <source>
        <strain evidence="6">ATCC BAA-1301 / DSM 18059 / JW/NM-WN-LF</strain>
        <plasmid evidence="5 6">pNTHE02</plasmid>
    </source>
</reference>
<dbReference type="GO" id="GO:0003677">
    <property type="term" value="F:DNA binding"/>
    <property type="evidence" value="ECO:0007669"/>
    <property type="project" value="UniProtKB-UniRule"/>
</dbReference>
<dbReference type="AlphaFoldDB" id="B2A8P7"/>
<dbReference type="Gene3D" id="1.10.443.10">
    <property type="entry name" value="Intergrase catalytic core"/>
    <property type="match status" value="1"/>
</dbReference>
<dbReference type="EMBL" id="CP001036">
    <property type="protein sequence ID" value="ACB86496.1"/>
    <property type="molecule type" value="Genomic_DNA"/>
</dbReference>
<accession>B2A8P7</accession>
<dbReference type="SUPFAM" id="SSF56349">
    <property type="entry name" value="DNA breaking-rejoining enzymes"/>
    <property type="match status" value="1"/>
</dbReference>
<evidence type="ECO:0000313" key="5">
    <source>
        <dbReference type="EMBL" id="ACB86496.1"/>
    </source>
</evidence>
<dbReference type="Gene3D" id="1.10.150.130">
    <property type="match status" value="1"/>
</dbReference>
<keyword evidence="5" id="KW-0614">Plasmid</keyword>
<evidence type="ECO:0000256" key="1">
    <source>
        <dbReference type="ARBA" id="ARBA00023125"/>
    </source>
</evidence>
<keyword evidence="1 3" id="KW-0238">DNA-binding</keyword>
<dbReference type="GO" id="GO:0015074">
    <property type="term" value="P:DNA integration"/>
    <property type="evidence" value="ECO:0007669"/>
    <property type="project" value="InterPro"/>
</dbReference>
<reference evidence="5 6" key="1">
    <citation type="submission" date="2008-04" db="EMBL/GenBank/DDBJ databases">
        <title>Complete sequence of plasmid2 of Natranaerobius thermophilus JW/NM-WN-LF.</title>
        <authorList>
            <consortium name="US DOE Joint Genome Institute"/>
            <person name="Copeland A."/>
            <person name="Lucas S."/>
            <person name="Lapidus A."/>
            <person name="Glavina del Rio T."/>
            <person name="Dalin E."/>
            <person name="Tice H."/>
            <person name="Bruce D."/>
            <person name="Goodwin L."/>
            <person name="Pitluck S."/>
            <person name="Chertkov O."/>
            <person name="Brettin T."/>
            <person name="Detter J.C."/>
            <person name="Han C."/>
            <person name="Kuske C.R."/>
            <person name="Schmutz J."/>
            <person name="Larimer F."/>
            <person name="Land M."/>
            <person name="Hauser L."/>
            <person name="Kyrpides N."/>
            <person name="Lykidis A."/>
            <person name="Mesbah N.M."/>
            <person name="Wiegel J."/>
        </authorList>
    </citation>
    <scope>NUCLEOTIDE SEQUENCE [LARGE SCALE GENOMIC DNA]</scope>
    <source>
        <strain evidence="6">ATCC BAA-1301 / DSM 18059 / JW/NM-WN-LF</strain>
        <plasmid evidence="5 6">pNTHE02</plasmid>
    </source>
</reference>
<sequence length="322" mass="37247">MSKKGSLKKQIVSRLEQMKAWDPKTGYSESRHEWKKAYNEKFKANDPRGSKLNIPEKIFSSNSFQAAMQDSMRFHDFLKEKGIKSIDKIKVAHATEYLNRRIKEGKRPTTVSRERNSLAKLLGLKNCAEIPAKIPQNTRDNIYKSRPDEIGNKSTLNPTEGKYKEVVEFARGTGLRRSEVERVKPENFYRDNGQLKMHLRGKPENTKGARPRTVTVRKDYESYVEAKINETRENGYSRIISTLTENGQISGSLDVHGYGRRDFAWNRYITLSRPLNQIPKEDRYWTRGFNNLCFDKKALREVVRDLGHGEGQLGKVVSNYLL</sequence>
<dbReference type="InterPro" id="IPR010998">
    <property type="entry name" value="Integrase_recombinase_N"/>
</dbReference>
<dbReference type="eggNOG" id="COG4974">
    <property type="taxonomic scope" value="Bacteria"/>
</dbReference>
<dbReference type="KEGG" id="nth:Nther_2951"/>
<evidence type="ECO:0000256" key="3">
    <source>
        <dbReference type="PROSITE-ProRule" id="PRU01248"/>
    </source>
</evidence>
<protein>
    <recommendedName>
        <fullName evidence="4">Core-binding (CB) domain-containing protein</fullName>
    </recommendedName>
</protein>
<dbReference type="InterPro" id="IPR011010">
    <property type="entry name" value="DNA_brk_join_enz"/>
</dbReference>
<dbReference type="OrthoDB" id="2217146at2"/>
<dbReference type="HOGENOM" id="CLU_081222_0_0_9"/>
<dbReference type="InterPro" id="IPR013762">
    <property type="entry name" value="Integrase-like_cat_sf"/>
</dbReference>
<geneLocation type="plasmid" evidence="5 6">
    <name>pNTHE02</name>
</geneLocation>
<organism evidence="5 6">
    <name type="scientific">Natranaerobius thermophilus (strain ATCC BAA-1301 / DSM 18059 / JW/NM-WN-LF)</name>
    <dbReference type="NCBI Taxonomy" id="457570"/>
    <lineage>
        <taxon>Bacteria</taxon>
        <taxon>Bacillati</taxon>
        <taxon>Bacillota</taxon>
        <taxon>Clostridia</taxon>
        <taxon>Natranaerobiales</taxon>
        <taxon>Natranaerobiaceae</taxon>
        <taxon>Natranaerobius</taxon>
    </lineage>
</organism>
<dbReference type="Proteomes" id="UP000001683">
    <property type="component" value="Plasmid pNTHE02"/>
</dbReference>